<dbReference type="PANTHER" id="PTHR24341:SF6">
    <property type="entry name" value="HOMEOBOX PROTEIN INVECTED"/>
    <property type="match status" value="1"/>
</dbReference>
<dbReference type="GO" id="GO:0003677">
    <property type="term" value="F:DNA binding"/>
    <property type="evidence" value="ECO:0007669"/>
    <property type="project" value="UniProtKB-KW"/>
</dbReference>
<organism evidence="4 5">
    <name type="scientific">Cichlidogyrus casuarinus</name>
    <dbReference type="NCBI Taxonomy" id="1844966"/>
    <lineage>
        <taxon>Eukaryota</taxon>
        <taxon>Metazoa</taxon>
        <taxon>Spiralia</taxon>
        <taxon>Lophotrochozoa</taxon>
        <taxon>Platyhelminthes</taxon>
        <taxon>Monogenea</taxon>
        <taxon>Monopisthocotylea</taxon>
        <taxon>Dactylogyridea</taxon>
        <taxon>Ancyrocephalidae</taxon>
        <taxon>Cichlidogyrus</taxon>
    </lineage>
</organism>
<dbReference type="InterPro" id="IPR050720">
    <property type="entry name" value="Engrailed_Homeobox_TFs"/>
</dbReference>
<evidence type="ECO:0000256" key="2">
    <source>
        <dbReference type="ARBA" id="ARBA00023242"/>
    </source>
</evidence>
<keyword evidence="2" id="KW-0539">Nucleus</keyword>
<sequence>MFPLTSATASTSSCDFSLPNLSQLLQADSSMANYLLTIVKTLFDPNKDLFQPALDDYRKRLIEDVSTFKISDSPSPMPAVAAAEKPRHAFLIKDLITSSDSHEDDDEEDEDEEEKQFEKTLSPISTERSFPMPQNQSLPAWIFCTRYSDRPSAGPRVRKGRKKRSLDSSNVRRLRTSFSACQLSRLAKEFDANR</sequence>
<dbReference type="Proteomes" id="UP001626550">
    <property type="component" value="Unassembled WGS sequence"/>
</dbReference>
<protein>
    <submittedName>
        <fullName evidence="4">Engrailed homeobox</fullName>
    </submittedName>
</protein>
<keyword evidence="4" id="KW-0371">Homeobox</keyword>
<comment type="subcellular location">
    <subcellularLocation>
        <location evidence="1">Nucleus</location>
    </subcellularLocation>
</comment>
<reference evidence="4 5" key="1">
    <citation type="submission" date="2024-11" db="EMBL/GenBank/DDBJ databases">
        <title>Adaptive evolution of stress response genes in parasites aligns with host niche diversity.</title>
        <authorList>
            <person name="Hahn C."/>
            <person name="Resl P."/>
        </authorList>
    </citation>
    <scope>NUCLEOTIDE SEQUENCE [LARGE SCALE GENOMIC DNA]</scope>
    <source>
        <strain evidence="4">EGGRZ-B1_66</strain>
        <tissue evidence="4">Body</tissue>
    </source>
</reference>
<keyword evidence="5" id="KW-1185">Reference proteome</keyword>
<evidence type="ECO:0000313" key="4">
    <source>
        <dbReference type="EMBL" id="KAL3307887.1"/>
    </source>
</evidence>
<dbReference type="GO" id="GO:0005634">
    <property type="term" value="C:nucleus"/>
    <property type="evidence" value="ECO:0007669"/>
    <property type="project" value="UniProtKB-SubCell"/>
</dbReference>
<dbReference type="EMBL" id="JBJKFK010006274">
    <property type="protein sequence ID" value="KAL3307887.1"/>
    <property type="molecule type" value="Genomic_DNA"/>
</dbReference>
<comment type="caution">
    <text evidence="4">The sequence shown here is derived from an EMBL/GenBank/DDBJ whole genome shotgun (WGS) entry which is preliminary data.</text>
</comment>
<dbReference type="PANTHER" id="PTHR24341">
    <property type="entry name" value="HOMEOBOX PROTEIN ENGRAILED"/>
    <property type="match status" value="1"/>
</dbReference>
<feature type="compositionally biased region" description="Polar residues" evidence="3">
    <location>
        <begin position="122"/>
        <end position="133"/>
    </location>
</feature>
<gene>
    <name evidence="4" type="primary">EN2</name>
    <name evidence="4" type="ORF">Ciccas_013589</name>
</gene>
<feature type="compositionally biased region" description="Acidic residues" evidence="3">
    <location>
        <begin position="102"/>
        <end position="115"/>
    </location>
</feature>
<name>A0ABD2PMI5_9PLAT</name>
<feature type="region of interest" description="Disordered" evidence="3">
    <location>
        <begin position="148"/>
        <end position="169"/>
    </location>
</feature>
<evidence type="ECO:0000256" key="3">
    <source>
        <dbReference type="SAM" id="MobiDB-lite"/>
    </source>
</evidence>
<proteinExistence type="predicted"/>
<dbReference type="AlphaFoldDB" id="A0ABD2PMI5"/>
<evidence type="ECO:0000256" key="1">
    <source>
        <dbReference type="ARBA" id="ARBA00004123"/>
    </source>
</evidence>
<evidence type="ECO:0000313" key="5">
    <source>
        <dbReference type="Proteomes" id="UP001626550"/>
    </source>
</evidence>
<accession>A0ABD2PMI5</accession>
<feature type="region of interest" description="Disordered" evidence="3">
    <location>
        <begin position="99"/>
        <end position="133"/>
    </location>
</feature>
<keyword evidence="4" id="KW-0238">DNA-binding</keyword>